<dbReference type="EMBL" id="AZEY01000023">
    <property type="protein sequence ID" value="KRL68593.1"/>
    <property type="molecule type" value="Genomic_DNA"/>
</dbReference>
<feature type="transmembrane region" description="Helical" evidence="2">
    <location>
        <begin position="20"/>
        <end position="40"/>
    </location>
</feature>
<reference evidence="3 4" key="1">
    <citation type="journal article" date="2015" name="Genome Announc.">
        <title>Expanding the biotechnology potential of lactobacilli through comparative genomics of 213 strains and associated genera.</title>
        <authorList>
            <person name="Sun Z."/>
            <person name="Harris H.M."/>
            <person name="McCann A."/>
            <person name="Guo C."/>
            <person name="Argimon S."/>
            <person name="Zhang W."/>
            <person name="Yang X."/>
            <person name="Jeffery I.B."/>
            <person name="Cooney J.C."/>
            <person name="Kagawa T.F."/>
            <person name="Liu W."/>
            <person name="Song Y."/>
            <person name="Salvetti E."/>
            <person name="Wrobel A."/>
            <person name="Rasinkangas P."/>
            <person name="Parkhill J."/>
            <person name="Rea M.C."/>
            <person name="O'Sullivan O."/>
            <person name="Ritari J."/>
            <person name="Douillard F.P."/>
            <person name="Paul Ross R."/>
            <person name="Yang R."/>
            <person name="Briner A.E."/>
            <person name="Felis G.E."/>
            <person name="de Vos W.M."/>
            <person name="Barrangou R."/>
            <person name="Klaenhammer T.R."/>
            <person name="Caufield P.W."/>
            <person name="Cui Y."/>
            <person name="Zhang H."/>
            <person name="O'Toole P.W."/>
        </authorList>
    </citation>
    <scope>NUCLEOTIDE SEQUENCE [LARGE SCALE GENOMIC DNA]</scope>
    <source>
        <strain evidence="3 4">DSM 14421</strain>
    </source>
</reference>
<keyword evidence="2" id="KW-0472">Membrane</keyword>
<feature type="compositionally biased region" description="Polar residues" evidence="1">
    <location>
        <begin position="77"/>
        <end position="93"/>
    </location>
</feature>
<gene>
    <name evidence="3" type="ORF">FC85_GL002410</name>
</gene>
<protein>
    <submittedName>
        <fullName evidence="3">Uncharacterized protein</fullName>
    </submittedName>
</protein>
<feature type="compositionally biased region" description="Low complexity" evidence="1">
    <location>
        <begin position="42"/>
        <end position="76"/>
    </location>
</feature>
<comment type="caution">
    <text evidence="3">The sequence shown here is derived from an EMBL/GenBank/DDBJ whole genome shotgun (WGS) entry which is preliminary data.</text>
</comment>
<feature type="region of interest" description="Disordered" evidence="1">
    <location>
        <begin position="42"/>
        <end position="93"/>
    </location>
</feature>
<dbReference type="PATRIC" id="fig|1423739.3.peg.2507"/>
<accession>A0A0R1SH90</accession>
<evidence type="ECO:0000256" key="1">
    <source>
        <dbReference type="SAM" id="MobiDB-lite"/>
    </source>
</evidence>
<name>A0A0R1SH90_9LACO</name>
<proteinExistence type="predicted"/>
<organism evidence="3 4">
    <name type="scientific">Lentilactobacillus diolivorans DSM 14421</name>
    <dbReference type="NCBI Taxonomy" id="1423739"/>
    <lineage>
        <taxon>Bacteria</taxon>
        <taxon>Bacillati</taxon>
        <taxon>Bacillota</taxon>
        <taxon>Bacilli</taxon>
        <taxon>Lactobacillales</taxon>
        <taxon>Lactobacillaceae</taxon>
        <taxon>Lentilactobacillus</taxon>
    </lineage>
</organism>
<dbReference type="AlphaFoldDB" id="A0A0R1SH90"/>
<sequence length="354" mass="38420">MLHKWENNHVLRVRQAKRQFLVFVSLTVIGGSLPLITNIGTSRAATTSATTSSATDEGNSVPSSSSDSGSATTNTTYEPTQVTIPSATDPTSIPSHQLSIEAVSSKPNTIKAILQVTRPQALWNQSKTKKISTVKPGNYHVKINSASQTTDRHSLVYLTISKGSRHESGWLSVSALPNNIRKLLKNTPESDSQLSKVSQAFDELLQNDLKTNNATNSQSDSAISTAAKKMLASFKPYYQKPTESNYQNLEDHYDSLLGNQLSQEDLKNNVQTIGYHADLSGDPQVVAQRLFNAFLSQKKAISSSSTGKITKSGSDFQLINGRVVGQTILESQNQSQEAPKTVTVQTPVKTVTVN</sequence>
<dbReference type="RefSeq" id="WP_057864032.1">
    <property type="nucleotide sequence ID" value="NZ_AZEY01000023.1"/>
</dbReference>
<evidence type="ECO:0000313" key="3">
    <source>
        <dbReference type="EMBL" id="KRL68593.1"/>
    </source>
</evidence>
<keyword evidence="2" id="KW-1133">Transmembrane helix</keyword>
<evidence type="ECO:0000256" key="2">
    <source>
        <dbReference type="SAM" id="Phobius"/>
    </source>
</evidence>
<evidence type="ECO:0000313" key="4">
    <source>
        <dbReference type="Proteomes" id="UP000052013"/>
    </source>
</evidence>
<keyword evidence="2" id="KW-0812">Transmembrane</keyword>
<dbReference type="Proteomes" id="UP000052013">
    <property type="component" value="Unassembled WGS sequence"/>
</dbReference>